<organism evidence="9">
    <name type="scientific">Scapholeberis mucronata</name>
    <dbReference type="NCBI Taxonomy" id="202097"/>
    <lineage>
        <taxon>Eukaryota</taxon>
        <taxon>Metazoa</taxon>
        <taxon>Ecdysozoa</taxon>
        <taxon>Arthropoda</taxon>
        <taxon>Crustacea</taxon>
        <taxon>Branchiopoda</taxon>
        <taxon>Diplostraca</taxon>
        <taxon>Cladocera</taxon>
        <taxon>Anomopoda</taxon>
        <taxon>Daphniidae</taxon>
        <taxon>Scapholeberis</taxon>
    </lineage>
</organism>
<dbReference type="Pfam" id="PF08449">
    <property type="entry name" value="UAA"/>
    <property type="match status" value="1"/>
</dbReference>
<comment type="similarity">
    <text evidence="2">Belongs to the nucleotide-sugar transporter family. SLC35B subfamily.</text>
</comment>
<evidence type="ECO:0000256" key="4">
    <source>
        <dbReference type="ARBA" id="ARBA00022692"/>
    </source>
</evidence>
<sequence length="490" mass="54668">MISVRSFSENSYEMLLLFIRSQKEVNVSDFDIYILEKSPLLTTPRAATGASGCVGLLVSAIVAATGLGTWICTLILTHLIKAIVDEKAEASWIFRFFFTILGYTTVFLPCYVLVHLSQRHKLHSLSGFQWKLLRLILTGNTSEVVPETCDNDQTGKEDKSETKTVYSKTIRLLMCCGGLQVSYLWWGILQEKIMTTEYSNGTKLEKFTDSQFLVFVNRILAFIFSGVYLLLCRQSTHRTPLYKYSYCSVSNTLSSWCQYEALKFVSFPTQVLAKSAKVIPVMLMGKLVSRAQYKNYEYVTAVLISVGMTAFLLGSGEGKKGNSITTVSGAILLCGYLIFDSFTANWQSALFKEHQPSSVQMMCGVNLMSCLFTSASLIQQGGFFYSLAFASRHPTFILDCLLTAVSSASGQLFIFATISNFGPVTFTIIMTVRQGLSILLSCLLYDHHLSEVGILGVVIVFLAIFLRIFYAQQHKRSKMDLTPHQSVSKV</sequence>
<dbReference type="AlphaFoldDB" id="A0A4Y7NK35"/>
<keyword evidence="5 8" id="KW-1133">Transmembrane helix</keyword>
<evidence type="ECO:0000256" key="3">
    <source>
        <dbReference type="ARBA" id="ARBA00022448"/>
    </source>
</evidence>
<evidence type="ECO:0000256" key="6">
    <source>
        <dbReference type="ARBA" id="ARBA00023136"/>
    </source>
</evidence>
<name>A0A4Y7NK35_9CRUS</name>
<protein>
    <recommendedName>
        <fullName evidence="7">Adenosine 3'-phospho 5'-phosphosulfate transporter 1</fullName>
    </recommendedName>
</protein>
<evidence type="ECO:0000256" key="5">
    <source>
        <dbReference type="ARBA" id="ARBA00022989"/>
    </source>
</evidence>
<dbReference type="InterPro" id="IPR013657">
    <property type="entry name" value="SCL35B1-4/HUT1"/>
</dbReference>
<dbReference type="PANTHER" id="PTHR10778:SF13">
    <property type="entry name" value="ADENOSINE 3'-PHOSPHO 5'-PHOSPHOSULFATE TRANSPORTER 1"/>
    <property type="match status" value="1"/>
</dbReference>
<feature type="transmembrane region" description="Helical" evidence="8">
    <location>
        <begin position="212"/>
        <end position="231"/>
    </location>
</feature>
<feature type="transmembrane region" description="Helical" evidence="8">
    <location>
        <begin position="452"/>
        <end position="470"/>
    </location>
</feature>
<feature type="transmembrane region" description="Helical" evidence="8">
    <location>
        <begin position="321"/>
        <end position="339"/>
    </location>
</feature>
<feature type="transmembrane region" description="Helical" evidence="8">
    <location>
        <begin position="92"/>
        <end position="114"/>
    </location>
</feature>
<feature type="transmembrane region" description="Helical" evidence="8">
    <location>
        <begin position="169"/>
        <end position="188"/>
    </location>
</feature>
<evidence type="ECO:0000256" key="1">
    <source>
        <dbReference type="ARBA" id="ARBA00004141"/>
    </source>
</evidence>
<feature type="transmembrane region" description="Helical" evidence="8">
    <location>
        <begin position="412"/>
        <end position="432"/>
    </location>
</feature>
<keyword evidence="6 8" id="KW-0472">Membrane</keyword>
<proteinExistence type="evidence at transcript level"/>
<comment type="subcellular location">
    <subcellularLocation>
        <location evidence="1">Membrane</location>
        <topology evidence="1">Multi-pass membrane protein</topology>
    </subcellularLocation>
</comment>
<reference evidence="9" key="1">
    <citation type="submission" date="2018-08" db="EMBL/GenBank/DDBJ databases">
        <authorList>
            <person name="Cornetti L."/>
        </authorList>
    </citation>
    <scope>NUCLEOTIDE SEQUENCE</scope>
    <source>
        <strain evidence="9">BE-ASS</strain>
    </source>
</reference>
<evidence type="ECO:0000256" key="2">
    <source>
        <dbReference type="ARBA" id="ARBA00010694"/>
    </source>
</evidence>
<dbReference type="PANTHER" id="PTHR10778">
    <property type="entry name" value="SOLUTE CARRIER FAMILY 35 MEMBER B"/>
    <property type="match status" value="1"/>
</dbReference>
<dbReference type="EMBL" id="LR023970">
    <property type="protein sequence ID" value="SVE93589.1"/>
    <property type="molecule type" value="mRNA"/>
</dbReference>
<gene>
    <name evidence="9" type="primary">EOG090X05CU</name>
</gene>
<keyword evidence="3" id="KW-0813">Transport</keyword>
<feature type="transmembrane region" description="Helical" evidence="8">
    <location>
        <begin position="296"/>
        <end position="315"/>
    </location>
</feature>
<evidence type="ECO:0000313" key="9">
    <source>
        <dbReference type="EMBL" id="SVE93589.1"/>
    </source>
</evidence>
<feature type="transmembrane region" description="Helical" evidence="8">
    <location>
        <begin position="54"/>
        <end position="80"/>
    </location>
</feature>
<accession>A0A4Y7NK35</accession>
<evidence type="ECO:0000256" key="7">
    <source>
        <dbReference type="ARBA" id="ARBA00039668"/>
    </source>
</evidence>
<keyword evidence="4 8" id="KW-0812">Transmembrane</keyword>
<evidence type="ECO:0000256" key="8">
    <source>
        <dbReference type="SAM" id="Phobius"/>
    </source>
</evidence>
<dbReference type="GO" id="GO:0005789">
    <property type="term" value="C:endoplasmic reticulum membrane"/>
    <property type="evidence" value="ECO:0007669"/>
    <property type="project" value="TreeGrafter"/>
</dbReference>
<dbReference type="GO" id="GO:0046964">
    <property type="term" value="F:3'-phosphoadenosine 5'-phosphosulfate transmembrane transporter activity"/>
    <property type="evidence" value="ECO:0007669"/>
    <property type="project" value="TreeGrafter"/>
</dbReference>
<dbReference type="GO" id="GO:0000139">
    <property type="term" value="C:Golgi membrane"/>
    <property type="evidence" value="ECO:0007669"/>
    <property type="project" value="TreeGrafter"/>
</dbReference>